<feature type="repeat" description="WD" evidence="3">
    <location>
        <begin position="1220"/>
        <end position="1251"/>
    </location>
</feature>
<keyword evidence="7" id="KW-1185">Reference proteome</keyword>
<dbReference type="eggNOG" id="COG2319">
    <property type="taxonomic scope" value="Bacteria"/>
</dbReference>
<dbReference type="InterPro" id="IPR049052">
    <property type="entry name" value="nSTAND1"/>
</dbReference>
<dbReference type="HOGENOM" id="CLU_002352_2_0_3"/>
<feature type="repeat" description="WD" evidence="3">
    <location>
        <begin position="1466"/>
        <end position="1507"/>
    </location>
</feature>
<dbReference type="InterPro" id="IPR015943">
    <property type="entry name" value="WD40/YVTN_repeat-like_dom_sf"/>
</dbReference>
<dbReference type="PROSITE" id="PS00678">
    <property type="entry name" value="WD_REPEATS_1"/>
    <property type="match status" value="1"/>
</dbReference>
<dbReference type="RefSeq" id="WP_015180544.1">
    <property type="nucleotide sequence ID" value="NC_019738.1"/>
</dbReference>
<dbReference type="eggNOG" id="COG0457">
    <property type="taxonomic scope" value="Bacteria"/>
</dbReference>
<dbReference type="Pfam" id="PF00400">
    <property type="entry name" value="WD40"/>
    <property type="match status" value="14"/>
</dbReference>
<feature type="repeat" description="WD" evidence="3">
    <location>
        <begin position="1384"/>
        <end position="1416"/>
    </location>
</feature>
<feature type="repeat" description="WD" evidence="3">
    <location>
        <begin position="1554"/>
        <end position="1586"/>
    </location>
</feature>
<feature type="repeat" description="WD" evidence="3">
    <location>
        <begin position="1097"/>
        <end position="1128"/>
    </location>
</feature>
<dbReference type="SMART" id="SM00320">
    <property type="entry name" value="WD40"/>
    <property type="match status" value="14"/>
</dbReference>
<dbReference type="Pfam" id="PF20703">
    <property type="entry name" value="nSTAND1"/>
    <property type="match status" value="1"/>
</dbReference>
<protein>
    <submittedName>
        <fullName evidence="6">WD40 repeat-containing protein</fullName>
    </submittedName>
</protein>
<dbReference type="SUPFAM" id="SSF52540">
    <property type="entry name" value="P-loop containing nucleoside triphosphate hydrolases"/>
    <property type="match status" value="1"/>
</dbReference>
<feature type="domain" description="Novel STAND NTPase 1" evidence="5">
    <location>
        <begin position="544"/>
        <end position="921"/>
    </location>
</feature>
<feature type="repeat" description="WD" evidence="3">
    <location>
        <begin position="1138"/>
        <end position="1170"/>
    </location>
</feature>
<dbReference type="SUPFAM" id="SSF48452">
    <property type="entry name" value="TPR-like"/>
    <property type="match status" value="1"/>
</dbReference>
<dbReference type="EMBL" id="CP003630">
    <property type="protein sequence ID" value="AFZ16380.1"/>
    <property type="molecule type" value="Genomic_DNA"/>
</dbReference>
<proteinExistence type="predicted"/>
<dbReference type="STRING" id="1173027.Mic7113_0461"/>
<dbReference type="PATRIC" id="fig|1173027.3.peg.509"/>
<feature type="repeat" description="WD" evidence="3">
    <location>
        <begin position="1508"/>
        <end position="1540"/>
    </location>
</feature>
<dbReference type="InterPro" id="IPR036322">
    <property type="entry name" value="WD40_repeat_dom_sf"/>
</dbReference>
<dbReference type="InterPro" id="IPR011990">
    <property type="entry name" value="TPR-like_helical_dom_sf"/>
</dbReference>
<evidence type="ECO:0000256" key="3">
    <source>
        <dbReference type="PROSITE-ProRule" id="PRU00221"/>
    </source>
</evidence>
<name>K9W7L4_9CYAN</name>
<feature type="repeat" description="WD" evidence="3">
    <location>
        <begin position="1056"/>
        <end position="1088"/>
    </location>
</feature>
<evidence type="ECO:0000259" key="5">
    <source>
        <dbReference type="Pfam" id="PF20703"/>
    </source>
</evidence>
<feature type="repeat" description="WD" evidence="3">
    <location>
        <begin position="1595"/>
        <end position="1636"/>
    </location>
</feature>
<dbReference type="PROSITE" id="PS50294">
    <property type="entry name" value="WD_REPEATS_REGION"/>
    <property type="match status" value="14"/>
</dbReference>
<dbReference type="PROSITE" id="PS50082">
    <property type="entry name" value="WD_REPEATS_2"/>
    <property type="match status" value="14"/>
</dbReference>
<dbReference type="Gene3D" id="2.130.10.10">
    <property type="entry name" value="YVTN repeat-like/Quinoprotein amine dehydrogenase"/>
    <property type="match status" value="4"/>
</dbReference>
<dbReference type="Proteomes" id="UP000010471">
    <property type="component" value="Chromosome"/>
</dbReference>
<feature type="repeat" description="WD" evidence="3">
    <location>
        <begin position="1302"/>
        <end position="1337"/>
    </location>
</feature>
<evidence type="ECO:0000313" key="7">
    <source>
        <dbReference type="Proteomes" id="UP000010471"/>
    </source>
</evidence>
<evidence type="ECO:0000256" key="1">
    <source>
        <dbReference type="ARBA" id="ARBA00022574"/>
    </source>
</evidence>
<dbReference type="InterPro" id="IPR001680">
    <property type="entry name" value="WD40_rpt"/>
</dbReference>
<dbReference type="OrthoDB" id="434800at2"/>
<evidence type="ECO:0000313" key="6">
    <source>
        <dbReference type="EMBL" id="AFZ16380.1"/>
    </source>
</evidence>
<dbReference type="Gene3D" id="1.25.40.10">
    <property type="entry name" value="Tetratricopeptide repeat domain"/>
    <property type="match status" value="1"/>
</dbReference>
<feature type="repeat" description="WD" evidence="3">
    <location>
        <begin position="1343"/>
        <end position="1374"/>
    </location>
</feature>
<dbReference type="InterPro" id="IPR019775">
    <property type="entry name" value="WD40_repeat_CS"/>
</dbReference>
<feature type="coiled-coil region" evidence="4">
    <location>
        <begin position="910"/>
        <end position="960"/>
    </location>
</feature>
<dbReference type="InterPro" id="IPR020472">
    <property type="entry name" value="WD40_PAC1"/>
</dbReference>
<organism evidence="6 7">
    <name type="scientific">Allocoleopsis franciscana PCC 7113</name>
    <dbReference type="NCBI Taxonomy" id="1173027"/>
    <lineage>
        <taxon>Bacteria</taxon>
        <taxon>Bacillati</taxon>
        <taxon>Cyanobacteriota</taxon>
        <taxon>Cyanophyceae</taxon>
        <taxon>Coleofasciculales</taxon>
        <taxon>Coleofasciculaceae</taxon>
        <taxon>Allocoleopsis</taxon>
        <taxon>Allocoleopsis franciscana</taxon>
    </lineage>
</organism>
<keyword evidence="4" id="KW-0175">Coiled coil</keyword>
<dbReference type="SUPFAM" id="SSF50978">
    <property type="entry name" value="WD40 repeat-like"/>
    <property type="match status" value="2"/>
</dbReference>
<feature type="repeat" description="WD" evidence="3">
    <location>
        <begin position="1179"/>
        <end position="1210"/>
    </location>
</feature>
<dbReference type="eggNOG" id="COG1672">
    <property type="taxonomic scope" value="Bacteria"/>
</dbReference>
<evidence type="ECO:0000256" key="2">
    <source>
        <dbReference type="ARBA" id="ARBA00022737"/>
    </source>
</evidence>
<dbReference type="PRINTS" id="PR00320">
    <property type="entry name" value="GPROTEINBRPT"/>
</dbReference>
<dbReference type="PANTHER" id="PTHR19848">
    <property type="entry name" value="WD40 REPEAT PROTEIN"/>
    <property type="match status" value="1"/>
</dbReference>
<gene>
    <name evidence="6" type="ORF">Mic7113_0461</name>
</gene>
<feature type="repeat" description="WD" evidence="3">
    <location>
        <begin position="1261"/>
        <end position="1292"/>
    </location>
</feature>
<dbReference type="KEGG" id="mic:Mic7113_0461"/>
<keyword evidence="2" id="KW-0677">Repeat</keyword>
<evidence type="ECO:0000256" key="4">
    <source>
        <dbReference type="SAM" id="Coils"/>
    </source>
</evidence>
<dbReference type="InterPro" id="IPR027417">
    <property type="entry name" value="P-loop_NTPase"/>
</dbReference>
<reference evidence="6 7" key="1">
    <citation type="submission" date="2012-06" db="EMBL/GenBank/DDBJ databases">
        <title>Finished chromosome of genome of Microcoleus sp. PCC 7113.</title>
        <authorList>
            <consortium name="US DOE Joint Genome Institute"/>
            <person name="Gugger M."/>
            <person name="Coursin T."/>
            <person name="Rippka R."/>
            <person name="Tandeau De Marsac N."/>
            <person name="Huntemann M."/>
            <person name="Wei C.-L."/>
            <person name="Han J."/>
            <person name="Detter J.C."/>
            <person name="Han C."/>
            <person name="Tapia R."/>
            <person name="Chen A."/>
            <person name="Kyrpides N."/>
            <person name="Mavromatis K."/>
            <person name="Markowitz V."/>
            <person name="Szeto E."/>
            <person name="Ivanova N."/>
            <person name="Pagani I."/>
            <person name="Pati A."/>
            <person name="Goodwin L."/>
            <person name="Nordberg H.P."/>
            <person name="Cantor M.N."/>
            <person name="Hua S.X."/>
            <person name="Woyke T."/>
            <person name="Kerfeld C.A."/>
        </authorList>
    </citation>
    <scope>NUCLEOTIDE SEQUENCE [LARGE SCALE GENOMIC DNA]</scope>
    <source>
        <strain evidence="6 7">PCC 7113</strain>
    </source>
</reference>
<sequence length="1697" mass="190223">MVETQRPSEVAVYNERSLTALDRAIAFSQGEFSLVLVRCNYKRLRERILRQLQELSENRYEIRSLELPTSVTTLYTTIQVHSHGGLEAGQTAGGQGNPQDTPAQSLPPALFILGLESVDALEDLLTSTNQVRDEFRKRLPFPLILWVNDEVLQKLVRFAPDFASWAATPIKFEIATSELIDFLRQKANSLFKTVLHGGSGRYAPWRICTHHSFLNLATDCRSRLELDSALKDLQCRGQVIEPELQAGLEFVLGQYDYASDLIDSAIARYQKSLRFWRASNHLERQGVLLFHLGLCYCRQGDLHRTQRHRNLEEAWPYLQQCVEVFEQAKRPDLVAQFITQLAEVLERLEAWDVLKQVAHKSLKLHQTYGAKAQLAQDYGFLAEVAIRQSQWTQANTYAQQAISILTEVSAPPSQNQGLHRFLLAQLYLLFLVKALRQLGQREEAGRHLEVASMGLQQAIAASEHHYEPQRYLHLLEGLRHLYFEQGRYLEAFQVKQEQRAVEQLYGFRAFIGAARLQPRRPLSNPTFASVEQQEIVAQEIEASGRKQDVQRLIERMTRSDQKLTVIHGQSGVGKSSIVMAGLIPALKHRSLGDRMALPVVPPFYTDWIGELRNALAQALYEFDNHSVEQPIHLRLKPRQDAQQTIQTILEQLRQNAEHNLLSILIFDQFEEFFFVSPLSQRSLFYDFLNACLNIPFVKVILSLREDYLHYLLELEQFNELEVINNNILDRTIRYPLGNFSLEDARAVIQSLTERAHFYLESSLIDELVQDLADGLGAVRPIELQVVGAQLQEENITTLERYRQSGPKQRLVERFLEKAIQDCGPENEYAAWLVLHLLTDENDNRPLKTRAELAAESGIESEQLDLILEILEKSGLVFLLPEVPANRYQLVHDYLVEFIRQKKQLRIQNELEELRQKDKLSQSEIEQLRAELREKELRGKLAQATAKQRKAEEQLNQVLKKSLREARYVGIALFTITIIAVGLGLRALIGETNAQLNALSASSEALVATNRPFDALLKSIRAGRDLKRSLGTTAATRTRVITALQQTVYRVREYNRLEGHTDWVSSVSWSPDGKHLVSGSKDTTLKLWQADGTLVKNLPGHQAGVYSVSFSPNGKLIASASEDKTVKLWRSDGVLLNTLNGHTASVSTVSFSPDSNMMASGSWDGRVKLWNTNGVLLKTLTGHTDRVMGVSFSPDGQLIASASKDQTITLWRRDGTFLKSWKAHDAAVMSVSFSPDSQTLASSSADKTVRLWRRDGVRMQTLRGHNHWVVNVTFSRDGQMLASASADNTIKLWRRDGTLIETLKGHGNLVQGVSFSPQGQTIASASADNTIKLWHINSRLLKTLQGHSDSVNYVSWSPDGKTIATASDDKTVKLWHEDGRLLASFEGHQDTVNHVSWSPDGKTIATASDDKTVKLWKADGTLLNTLIGHEEAVTSVSFSPDGEFIASSSADNTVKLWKADGSFEQTLTGHDSDVRGVSFSPDGKFIASASEDKTVKLWQRKDGKLLTTLKGHNDAVNWVSFSPDGKLMASASSDGTVNLWKWDSWSRKEQPIQSLKGHNGAVNGVNFSPDGKLIASVSEDRKVNLWSRDGNLIKTLEGHSAEVYGVSFSPDGRWLASASADTSVILWNLDLNDLLQQGCSWLHDYLKNPNRVRMSDAISVGVPDRVGAAGLGTSAIFGDSGGLCEGIQGVSRDTNFIK</sequence>
<dbReference type="Gene3D" id="3.40.50.300">
    <property type="entry name" value="P-loop containing nucleotide triphosphate hydrolases"/>
    <property type="match status" value="1"/>
</dbReference>
<keyword evidence="1 3" id="KW-0853">WD repeat</keyword>
<dbReference type="PANTHER" id="PTHR19848:SF8">
    <property type="entry name" value="F-BOX AND WD REPEAT DOMAIN CONTAINING 7"/>
    <property type="match status" value="1"/>
</dbReference>
<accession>K9W7L4</accession>
<dbReference type="CDD" id="cd00200">
    <property type="entry name" value="WD40"/>
    <property type="match status" value="2"/>
</dbReference>
<feature type="repeat" description="WD" evidence="3">
    <location>
        <begin position="1425"/>
        <end position="1457"/>
    </location>
</feature>